<sequence length="88" mass="9368">KCVKATSVLHNFMKVSADGHVPALRGVGANEEPLPGVRRMGANNSARDAREAFMAYHCRGSTAMAAHGVVMSSTGPTHNRPFKSHPLN</sequence>
<keyword evidence="2" id="KW-1185">Reference proteome</keyword>
<organism evidence="1 2">
    <name type="scientific">Xenoophorus captivus</name>
    <dbReference type="NCBI Taxonomy" id="1517983"/>
    <lineage>
        <taxon>Eukaryota</taxon>
        <taxon>Metazoa</taxon>
        <taxon>Chordata</taxon>
        <taxon>Craniata</taxon>
        <taxon>Vertebrata</taxon>
        <taxon>Euteleostomi</taxon>
        <taxon>Actinopterygii</taxon>
        <taxon>Neopterygii</taxon>
        <taxon>Teleostei</taxon>
        <taxon>Neoteleostei</taxon>
        <taxon>Acanthomorphata</taxon>
        <taxon>Ovalentaria</taxon>
        <taxon>Atherinomorphae</taxon>
        <taxon>Cyprinodontiformes</taxon>
        <taxon>Goodeidae</taxon>
        <taxon>Xenoophorus</taxon>
    </lineage>
</organism>
<gene>
    <name evidence="1" type="ORF">XENOCAPTIV_029403</name>
</gene>
<dbReference type="EMBL" id="JAHRIN010042860">
    <property type="protein sequence ID" value="MEQ2206446.1"/>
    <property type="molecule type" value="Genomic_DNA"/>
</dbReference>
<protein>
    <submittedName>
        <fullName evidence="1">Uncharacterized protein</fullName>
    </submittedName>
</protein>
<dbReference type="Proteomes" id="UP001434883">
    <property type="component" value="Unassembled WGS sequence"/>
</dbReference>
<comment type="caution">
    <text evidence="1">The sequence shown here is derived from an EMBL/GenBank/DDBJ whole genome shotgun (WGS) entry which is preliminary data.</text>
</comment>
<feature type="non-terminal residue" evidence="1">
    <location>
        <position position="1"/>
    </location>
</feature>
<evidence type="ECO:0000313" key="1">
    <source>
        <dbReference type="EMBL" id="MEQ2206446.1"/>
    </source>
</evidence>
<name>A0ABV0RE61_9TELE</name>
<proteinExistence type="predicted"/>
<evidence type="ECO:0000313" key="2">
    <source>
        <dbReference type="Proteomes" id="UP001434883"/>
    </source>
</evidence>
<reference evidence="1 2" key="1">
    <citation type="submission" date="2021-06" db="EMBL/GenBank/DDBJ databases">
        <authorList>
            <person name="Palmer J.M."/>
        </authorList>
    </citation>
    <scope>NUCLEOTIDE SEQUENCE [LARGE SCALE GENOMIC DNA]</scope>
    <source>
        <strain evidence="1 2">XC_2019</strain>
        <tissue evidence="1">Muscle</tissue>
    </source>
</reference>
<accession>A0ABV0RE61</accession>